<evidence type="ECO:0000313" key="22">
    <source>
        <dbReference type="EMBL" id="KAJ0984501.1"/>
    </source>
</evidence>
<feature type="domain" description="Protein kinase" evidence="19">
    <location>
        <begin position="527"/>
        <end position="823"/>
    </location>
</feature>
<dbReference type="EC" id="2.7.11.1" evidence="14"/>
<name>A0A9D5D333_9LILI</name>
<dbReference type="PROSITE" id="PS00107">
    <property type="entry name" value="PROTEIN_KINASE_ATP"/>
    <property type="match status" value="1"/>
</dbReference>
<dbReference type="SMART" id="SM00220">
    <property type="entry name" value="S_TKc"/>
    <property type="match status" value="1"/>
</dbReference>
<evidence type="ECO:0000256" key="2">
    <source>
        <dbReference type="ARBA" id="ARBA00022527"/>
    </source>
</evidence>
<feature type="region of interest" description="Disordered" evidence="16">
    <location>
        <begin position="854"/>
        <end position="885"/>
    </location>
</feature>
<reference evidence="22" key="2">
    <citation type="journal article" date="2022" name="Hortic Res">
        <title>The genome of Dioscorea zingiberensis sheds light on the biosynthesis, origin and evolution of the medicinally important diosgenin saponins.</title>
        <authorList>
            <person name="Li Y."/>
            <person name="Tan C."/>
            <person name="Li Z."/>
            <person name="Guo J."/>
            <person name="Li S."/>
            <person name="Chen X."/>
            <person name="Wang C."/>
            <person name="Dai X."/>
            <person name="Yang H."/>
            <person name="Song W."/>
            <person name="Hou L."/>
            <person name="Xu J."/>
            <person name="Tong Z."/>
            <person name="Xu A."/>
            <person name="Yuan X."/>
            <person name="Wang W."/>
            <person name="Yang Q."/>
            <person name="Chen L."/>
            <person name="Sun Z."/>
            <person name="Wang K."/>
            <person name="Pan B."/>
            <person name="Chen J."/>
            <person name="Bao Y."/>
            <person name="Liu F."/>
            <person name="Qi X."/>
            <person name="Gang D.R."/>
            <person name="Wen J."/>
            <person name="Li J."/>
        </authorList>
    </citation>
    <scope>NUCLEOTIDE SEQUENCE</scope>
    <source>
        <strain evidence="22">Dzin_1.0</strain>
    </source>
</reference>
<dbReference type="SUPFAM" id="SSF56112">
    <property type="entry name" value="Protein kinase-like (PK-like)"/>
    <property type="match status" value="1"/>
</dbReference>
<dbReference type="Pfam" id="PF00024">
    <property type="entry name" value="PAN_1"/>
    <property type="match status" value="1"/>
</dbReference>
<feature type="signal peptide" evidence="18">
    <location>
        <begin position="1"/>
        <end position="19"/>
    </location>
</feature>
<keyword evidence="3" id="KW-0245">EGF-like domain</keyword>
<dbReference type="Pfam" id="PF00069">
    <property type="entry name" value="Pkinase"/>
    <property type="match status" value="1"/>
</dbReference>
<comment type="subcellular location">
    <subcellularLocation>
        <location evidence="1">Membrane</location>
        <topology evidence="1">Single-pass membrane protein</topology>
    </subcellularLocation>
</comment>
<dbReference type="PROSITE" id="PS50011">
    <property type="entry name" value="PROTEIN_KINASE_DOM"/>
    <property type="match status" value="1"/>
</dbReference>
<evidence type="ECO:0000256" key="9">
    <source>
        <dbReference type="ARBA" id="ARBA00022840"/>
    </source>
</evidence>
<dbReference type="GO" id="GO:0004674">
    <property type="term" value="F:protein serine/threonine kinase activity"/>
    <property type="evidence" value="ECO:0007669"/>
    <property type="project" value="UniProtKB-KW"/>
</dbReference>
<dbReference type="InterPro" id="IPR008271">
    <property type="entry name" value="Ser/Thr_kinase_AS"/>
</dbReference>
<evidence type="ECO:0000256" key="1">
    <source>
        <dbReference type="ARBA" id="ARBA00004167"/>
    </source>
</evidence>
<keyword evidence="10 17" id="KW-1133">Transmembrane helix</keyword>
<feature type="binding site" evidence="15">
    <location>
        <position position="555"/>
    </location>
    <ligand>
        <name>ATP</name>
        <dbReference type="ChEBI" id="CHEBI:30616"/>
    </ligand>
</feature>
<keyword evidence="12" id="KW-1015">Disulfide bond</keyword>
<evidence type="ECO:0000256" key="8">
    <source>
        <dbReference type="ARBA" id="ARBA00022777"/>
    </source>
</evidence>
<dbReference type="Gene3D" id="2.90.10.10">
    <property type="entry name" value="Bulb-type lectin domain"/>
    <property type="match status" value="1"/>
</dbReference>
<dbReference type="InterPro" id="IPR001480">
    <property type="entry name" value="Bulb-type_lectin_dom"/>
</dbReference>
<dbReference type="EMBL" id="JAGGNH010000001">
    <property type="protein sequence ID" value="KAJ0984501.1"/>
    <property type="molecule type" value="Genomic_DNA"/>
</dbReference>
<comment type="caution">
    <text evidence="22">The sequence shown here is derived from an EMBL/GenBank/DDBJ whole genome shotgun (WGS) entry which is preliminary data.</text>
</comment>
<dbReference type="SUPFAM" id="SSF51110">
    <property type="entry name" value="alpha-D-mannose-specific plant lectins"/>
    <property type="match status" value="1"/>
</dbReference>
<evidence type="ECO:0000313" key="23">
    <source>
        <dbReference type="Proteomes" id="UP001085076"/>
    </source>
</evidence>
<dbReference type="PROSITE" id="PS50927">
    <property type="entry name" value="BULB_LECTIN"/>
    <property type="match status" value="1"/>
</dbReference>
<feature type="compositionally biased region" description="Polar residues" evidence="16">
    <location>
        <begin position="875"/>
        <end position="885"/>
    </location>
</feature>
<feature type="domain" description="Bulb-type lectin" evidence="20">
    <location>
        <begin position="32"/>
        <end position="149"/>
    </location>
</feature>
<dbReference type="PANTHER" id="PTHR47974:SF27">
    <property type="entry name" value="RECEPTOR-LIKE SERINE_THREONINE-PROTEIN KINASE"/>
    <property type="match status" value="1"/>
</dbReference>
<keyword evidence="8 14" id="KW-0418">Kinase</keyword>
<dbReference type="CDD" id="cd14066">
    <property type="entry name" value="STKc_IRAK"/>
    <property type="match status" value="1"/>
</dbReference>
<dbReference type="GO" id="GO:0051707">
    <property type="term" value="P:response to other organism"/>
    <property type="evidence" value="ECO:0007669"/>
    <property type="project" value="UniProtKB-ARBA"/>
</dbReference>
<evidence type="ECO:0000259" key="20">
    <source>
        <dbReference type="PROSITE" id="PS50927"/>
    </source>
</evidence>
<comment type="catalytic activity">
    <reaction evidence="14">
        <text>L-threonyl-[protein] + ATP = O-phospho-L-threonyl-[protein] + ADP + H(+)</text>
        <dbReference type="Rhea" id="RHEA:46608"/>
        <dbReference type="Rhea" id="RHEA-COMP:11060"/>
        <dbReference type="Rhea" id="RHEA-COMP:11605"/>
        <dbReference type="ChEBI" id="CHEBI:15378"/>
        <dbReference type="ChEBI" id="CHEBI:30013"/>
        <dbReference type="ChEBI" id="CHEBI:30616"/>
        <dbReference type="ChEBI" id="CHEBI:61977"/>
        <dbReference type="ChEBI" id="CHEBI:456216"/>
        <dbReference type="EC" id="2.7.11.1"/>
    </reaction>
</comment>
<evidence type="ECO:0000256" key="4">
    <source>
        <dbReference type="ARBA" id="ARBA00022679"/>
    </source>
</evidence>
<dbReference type="GO" id="GO:0005524">
    <property type="term" value="F:ATP binding"/>
    <property type="evidence" value="ECO:0007669"/>
    <property type="project" value="UniProtKB-UniRule"/>
</dbReference>
<evidence type="ECO:0000256" key="13">
    <source>
        <dbReference type="ARBA" id="ARBA00023180"/>
    </source>
</evidence>
<comment type="catalytic activity">
    <reaction evidence="14">
        <text>L-seryl-[protein] + ATP = O-phospho-L-seryl-[protein] + ADP + H(+)</text>
        <dbReference type="Rhea" id="RHEA:17989"/>
        <dbReference type="Rhea" id="RHEA-COMP:9863"/>
        <dbReference type="Rhea" id="RHEA-COMP:11604"/>
        <dbReference type="ChEBI" id="CHEBI:15378"/>
        <dbReference type="ChEBI" id="CHEBI:29999"/>
        <dbReference type="ChEBI" id="CHEBI:30616"/>
        <dbReference type="ChEBI" id="CHEBI:83421"/>
        <dbReference type="ChEBI" id="CHEBI:456216"/>
        <dbReference type="EC" id="2.7.11.1"/>
    </reaction>
</comment>
<comment type="similarity">
    <text evidence="14">Belongs to the protein kinase superfamily. Ser/Thr protein kinase family.</text>
</comment>
<dbReference type="Gene3D" id="1.10.510.10">
    <property type="entry name" value="Transferase(Phosphotransferase) domain 1"/>
    <property type="match status" value="1"/>
</dbReference>
<dbReference type="Pfam" id="PF01453">
    <property type="entry name" value="B_lectin"/>
    <property type="match status" value="1"/>
</dbReference>
<keyword evidence="2 14" id="KW-0723">Serine/threonine-protein kinase</keyword>
<dbReference type="FunFam" id="2.90.10.10:FF:000023">
    <property type="entry name" value="G-type lectin S-receptor-like serine/threonine-protein kinase"/>
    <property type="match status" value="1"/>
</dbReference>
<keyword evidence="9 14" id="KW-0067">ATP-binding</keyword>
<feature type="transmembrane region" description="Helical" evidence="17">
    <location>
        <begin position="434"/>
        <end position="455"/>
    </location>
</feature>
<keyword evidence="7 14" id="KW-0547">Nucleotide-binding</keyword>
<evidence type="ECO:0000259" key="21">
    <source>
        <dbReference type="PROSITE" id="PS50948"/>
    </source>
</evidence>
<dbReference type="PANTHER" id="PTHR47974">
    <property type="entry name" value="OS07G0415500 PROTEIN"/>
    <property type="match status" value="1"/>
</dbReference>
<dbReference type="InterPro" id="IPR036426">
    <property type="entry name" value="Bulb-type_lectin_dom_sf"/>
</dbReference>
<dbReference type="Gene3D" id="3.30.200.20">
    <property type="entry name" value="Phosphorylase Kinase, domain 1"/>
    <property type="match status" value="1"/>
</dbReference>
<dbReference type="OrthoDB" id="1530339at2759"/>
<organism evidence="22 23">
    <name type="scientific">Dioscorea zingiberensis</name>
    <dbReference type="NCBI Taxonomy" id="325984"/>
    <lineage>
        <taxon>Eukaryota</taxon>
        <taxon>Viridiplantae</taxon>
        <taxon>Streptophyta</taxon>
        <taxon>Embryophyta</taxon>
        <taxon>Tracheophyta</taxon>
        <taxon>Spermatophyta</taxon>
        <taxon>Magnoliopsida</taxon>
        <taxon>Liliopsida</taxon>
        <taxon>Dioscoreales</taxon>
        <taxon>Dioscoreaceae</taxon>
        <taxon>Dioscorea</taxon>
    </lineage>
</organism>
<dbReference type="InterPro" id="IPR017441">
    <property type="entry name" value="Protein_kinase_ATP_BS"/>
</dbReference>
<dbReference type="InterPro" id="IPR024171">
    <property type="entry name" value="SRK-like_kinase"/>
</dbReference>
<dbReference type="FunFam" id="1.10.510.10:FF:000589">
    <property type="entry name" value="Serine/threonine-protein kinase"/>
    <property type="match status" value="1"/>
</dbReference>
<dbReference type="GO" id="GO:0016020">
    <property type="term" value="C:membrane"/>
    <property type="evidence" value="ECO:0007669"/>
    <property type="project" value="UniProtKB-SubCell"/>
</dbReference>
<dbReference type="Proteomes" id="UP001085076">
    <property type="component" value="Miscellaneous, Linkage group lg01"/>
</dbReference>
<evidence type="ECO:0000256" key="5">
    <source>
        <dbReference type="ARBA" id="ARBA00022692"/>
    </source>
</evidence>
<evidence type="ECO:0000256" key="14">
    <source>
        <dbReference type="PIRNR" id="PIRNR000641"/>
    </source>
</evidence>
<evidence type="ECO:0000256" key="15">
    <source>
        <dbReference type="PROSITE-ProRule" id="PRU10141"/>
    </source>
</evidence>
<dbReference type="PROSITE" id="PS00108">
    <property type="entry name" value="PROTEIN_KINASE_ST"/>
    <property type="match status" value="1"/>
</dbReference>
<dbReference type="SMART" id="SM00108">
    <property type="entry name" value="B_lectin"/>
    <property type="match status" value="1"/>
</dbReference>
<evidence type="ECO:0000259" key="19">
    <source>
        <dbReference type="PROSITE" id="PS50011"/>
    </source>
</evidence>
<evidence type="ECO:0000256" key="17">
    <source>
        <dbReference type="SAM" id="Phobius"/>
    </source>
</evidence>
<protein>
    <recommendedName>
        <fullName evidence="14">Receptor-like serine/threonine-protein kinase</fullName>
        <ecNumber evidence="14">2.7.11.1</ecNumber>
    </recommendedName>
</protein>
<keyword evidence="13" id="KW-0325">Glycoprotein</keyword>
<keyword evidence="5 17" id="KW-0812">Transmembrane</keyword>
<feature type="compositionally biased region" description="Low complexity" evidence="16">
    <location>
        <begin position="858"/>
        <end position="874"/>
    </location>
</feature>
<keyword evidence="6 18" id="KW-0732">Signal</keyword>
<evidence type="ECO:0000256" key="6">
    <source>
        <dbReference type="ARBA" id="ARBA00022729"/>
    </source>
</evidence>
<proteinExistence type="inferred from homology"/>
<dbReference type="FunFam" id="3.30.200.20:FF:000178">
    <property type="entry name" value="serine/threonine-protein kinase PBS1-like"/>
    <property type="match status" value="1"/>
</dbReference>
<dbReference type="InterPro" id="IPR000719">
    <property type="entry name" value="Prot_kinase_dom"/>
</dbReference>
<accession>A0A9D5D333</accession>
<keyword evidence="4 14" id="KW-0808">Transferase</keyword>
<feature type="domain" description="Apple" evidence="21">
    <location>
        <begin position="334"/>
        <end position="419"/>
    </location>
</feature>
<reference evidence="22" key="1">
    <citation type="submission" date="2021-03" db="EMBL/GenBank/DDBJ databases">
        <authorList>
            <person name="Li Z."/>
            <person name="Yang C."/>
        </authorList>
    </citation>
    <scope>NUCLEOTIDE SEQUENCE</scope>
    <source>
        <strain evidence="22">Dzin_1.0</strain>
        <tissue evidence="22">Leaf</tissue>
    </source>
</reference>
<evidence type="ECO:0000256" key="12">
    <source>
        <dbReference type="ARBA" id="ARBA00023157"/>
    </source>
</evidence>
<feature type="chain" id="PRO_5038449015" description="Receptor-like serine/threonine-protein kinase" evidence="18">
    <location>
        <begin position="20"/>
        <end position="885"/>
    </location>
</feature>
<evidence type="ECO:0000256" key="11">
    <source>
        <dbReference type="ARBA" id="ARBA00023136"/>
    </source>
</evidence>
<gene>
    <name evidence="22" type="ORF">J5N97_002857</name>
</gene>
<dbReference type="PIRSF" id="PIRSF000641">
    <property type="entry name" value="SRK"/>
    <property type="match status" value="1"/>
</dbReference>
<evidence type="ECO:0000256" key="16">
    <source>
        <dbReference type="SAM" id="MobiDB-lite"/>
    </source>
</evidence>
<keyword evidence="11 17" id="KW-0472">Membrane</keyword>
<keyword evidence="23" id="KW-1185">Reference proteome</keyword>
<dbReference type="AlphaFoldDB" id="A0A9D5D333"/>
<evidence type="ECO:0000256" key="18">
    <source>
        <dbReference type="SAM" id="SignalP"/>
    </source>
</evidence>
<evidence type="ECO:0000256" key="3">
    <source>
        <dbReference type="ARBA" id="ARBA00022536"/>
    </source>
</evidence>
<dbReference type="InterPro" id="IPR011009">
    <property type="entry name" value="Kinase-like_dom_sf"/>
</dbReference>
<sequence>MAILLLLLLLSPFLSLSFAGPVAVEFLYPNFTGSNFHFVDNSGGIFLTSPNSTFQAAIRNPDNQQTNFYLSVIHTASNTIVWTANRDSPIPNSGLVRLTSTGITISLPNNTVVWSTPSLPSPVRCLRLLDSGNLLLLDSKNSSLWQSFEHPTDTLVSGQRLPSGSSLVSSVSTANLSSGNFRLLVTSDDAVLQWMGSQQYWGLSTDPRASKDVNAQVSYMATNFSGLYLFSTRSDQEAVFQVNLGGADLWIARVDSRGRFHVSTYPAGPNSLHDTFVAPSNDCDLPLGCTALGICSGGGSTSTTCTCPSLFGKTTDSGDCTPNDGAVLASPSVCSGSSHPTSSFMSLGIGVDYFNYKYANPTRTGVNISSCEGLCNGNCSCLGFFYQNSTQACYLLEHELGSLTSSSTRDAIGYIKTSGSPSSSPSHSSDSSNLIAILLPTIAAGLLIVVLLVVVSQWWRRRRMRKSASQRIWKTKSTGLKELQLGRHKSSPVGSPDSDDEFASDDEIPIPGLPTRFTHLQLEAATDNFQTRIGSGGFGEVYKGVLPDKTLVAVKRVRVMGRKKEFFTEIAVIGSVHHINLVRLKGFCAQGSRRMLVYEYMNRGSLDKSLFGPGGPVLEWQERVDVAIGAARGLAYLHSGCQHKIIHCDVKPENILLHDGGHVKISDFGLAKMMTPEQSGLFTTMRGTRGYLAPEWLTNSAISDRTDVYSYGMVLLEIVHGRQNRSNGAVLKSEESGGTMGTESSSGFGESEYFPMVALEMHEQGKYVELADQRLEGRVTAEEVARMVKVALCCLHEEPGFRPSMVAVVGMLEGNVAVPQPRVDLLNFLRLYGRGFAVGPSGFSNAGLWPHGGGGARGSASNTTSTTTESPTYSFLSSQQISGPR</sequence>
<evidence type="ECO:0000256" key="10">
    <source>
        <dbReference type="ARBA" id="ARBA00022989"/>
    </source>
</evidence>
<evidence type="ECO:0000256" key="7">
    <source>
        <dbReference type="ARBA" id="ARBA00022741"/>
    </source>
</evidence>
<dbReference type="InterPro" id="IPR003609">
    <property type="entry name" value="Pan_app"/>
</dbReference>
<dbReference type="PROSITE" id="PS50948">
    <property type="entry name" value="PAN"/>
    <property type="match status" value="1"/>
</dbReference>